<dbReference type="RefSeq" id="XP_035669525.1">
    <property type="nucleotide sequence ID" value="XM_035813632.1"/>
</dbReference>
<sequence>MEQFNSEYECPQVRFLSSHREEGRNGYGPIYEPEGVKVYCGTLVHATKDKPMEILRNGVIGVDTSGKILFVKDGDSIESLSAEIGFRPEVRN</sequence>
<dbReference type="GeneID" id="118411378"/>
<dbReference type="RefSeq" id="XP_035669524.1">
    <property type="nucleotide sequence ID" value="XM_035813631.1"/>
</dbReference>
<evidence type="ECO:0000313" key="1">
    <source>
        <dbReference type="Proteomes" id="UP000001554"/>
    </source>
</evidence>
<reference evidence="2 3" key="2">
    <citation type="submission" date="2025-04" db="UniProtKB">
        <authorList>
            <consortium name="RefSeq"/>
        </authorList>
    </citation>
    <scope>IDENTIFICATION</scope>
    <source>
        <strain evidence="2 3">S238N-H82</strain>
        <tissue evidence="2 3">Testes</tissue>
    </source>
</reference>
<name>A0A9J7KU15_BRAFL</name>
<reference evidence="1" key="1">
    <citation type="journal article" date="2020" name="Nat. Ecol. Evol.">
        <title>Deeply conserved synteny resolves early events in vertebrate evolution.</title>
        <authorList>
            <person name="Simakov O."/>
            <person name="Marletaz F."/>
            <person name="Yue J.X."/>
            <person name="O'Connell B."/>
            <person name="Jenkins J."/>
            <person name="Brandt A."/>
            <person name="Calef R."/>
            <person name="Tung C.H."/>
            <person name="Huang T.K."/>
            <person name="Schmutz J."/>
            <person name="Satoh N."/>
            <person name="Yu J.K."/>
            <person name="Putnam N.H."/>
            <person name="Green R.E."/>
            <person name="Rokhsar D.S."/>
        </authorList>
    </citation>
    <scope>NUCLEOTIDE SEQUENCE [LARGE SCALE GENOMIC DNA]</scope>
    <source>
        <strain evidence="1">S238N-H82</strain>
    </source>
</reference>
<dbReference type="AlphaFoldDB" id="A0A9J7KU15"/>
<keyword evidence="1" id="KW-1185">Reference proteome</keyword>
<dbReference type="RefSeq" id="XP_035669523.1">
    <property type="nucleotide sequence ID" value="XM_035813630.1"/>
</dbReference>
<dbReference type="SUPFAM" id="SSF51338">
    <property type="entry name" value="Composite domain of metallo-dependent hydrolases"/>
    <property type="match status" value="1"/>
</dbReference>
<protein>
    <submittedName>
        <fullName evidence="2 3">Guanine deaminase-like isoform X1</fullName>
    </submittedName>
</protein>
<proteinExistence type="predicted"/>
<evidence type="ECO:0000313" key="2">
    <source>
        <dbReference type="RefSeq" id="XP_035669523.1"/>
    </source>
</evidence>
<dbReference type="KEGG" id="bfo:118411378"/>
<dbReference type="GO" id="GO:0016810">
    <property type="term" value="F:hydrolase activity, acting on carbon-nitrogen (but not peptide) bonds"/>
    <property type="evidence" value="ECO:0007669"/>
    <property type="project" value="InterPro"/>
</dbReference>
<organism evidence="1 3">
    <name type="scientific">Branchiostoma floridae</name>
    <name type="common">Florida lancelet</name>
    <name type="synonym">Amphioxus</name>
    <dbReference type="NCBI Taxonomy" id="7739"/>
    <lineage>
        <taxon>Eukaryota</taxon>
        <taxon>Metazoa</taxon>
        <taxon>Chordata</taxon>
        <taxon>Cephalochordata</taxon>
        <taxon>Leptocardii</taxon>
        <taxon>Amphioxiformes</taxon>
        <taxon>Branchiostomatidae</taxon>
        <taxon>Branchiostoma</taxon>
    </lineage>
</organism>
<accession>A0A9J7KU15</accession>
<dbReference type="Proteomes" id="UP000001554">
    <property type="component" value="Chromosome 3"/>
</dbReference>
<gene>
    <name evidence="2 3 4" type="primary">LOC118411378</name>
</gene>
<evidence type="ECO:0000313" key="4">
    <source>
        <dbReference type="RefSeq" id="XP_035669525.1"/>
    </source>
</evidence>
<dbReference type="Gene3D" id="2.30.40.10">
    <property type="entry name" value="Urease, subunit C, domain 1"/>
    <property type="match status" value="1"/>
</dbReference>
<dbReference type="InterPro" id="IPR011059">
    <property type="entry name" value="Metal-dep_hydrolase_composite"/>
</dbReference>
<evidence type="ECO:0000313" key="3">
    <source>
        <dbReference type="RefSeq" id="XP_035669524.1"/>
    </source>
</evidence>